<dbReference type="InterPro" id="IPR036770">
    <property type="entry name" value="Ankyrin_rpt-contain_sf"/>
</dbReference>
<evidence type="ECO:0000313" key="2">
    <source>
        <dbReference type="Proteomes" id="UP001610563"/>
    </source>
</evidence>
<gene>
    <name evidence="1" type="ORF">BJX66DRAFT_317444</name>
</gene>
<evidence type="ECO:0008006" key="3">
    <source>
        <dbReference type="Google" id="ProtNLM"/>
    </source>
</evidence>
<accession>A0ABR4FL37</accession>
<sequence length="88" mass="10182">MAVRKGSLRIVDRILQDHRVEVNSIDNRGRTALWWTASEGNCAMVLRLLADRRIQVDIEDNARESPLIVARRWGHAKVELQLQRHMGL</sequence>
<proteinExistence type="predicted"/>
<evidence type="ECO:0000313" key="1">
    <source>
        <dbReference type="EMBL" id="KAL2783981.1"/>
    </source>
</evidence>
<dbReference type="Proteomes" id="UP001610563">
    <property type="component" value="Unassembled WGS sequence"/>
</dbReference>
<protein>
    <recommendedName>
        <fullName evidence="3">Ankyrin</fullName>
    </recommendedName>
</protein>
<name>A0ABR4FL37_9EURO</name>
<keyword evidence="2" id="KW-1185">Reference proteome</keyword>
<reference evidence="1 2" key="1">
    <citation type="submission" date="2024-07" db="EMBL/GenBank/DDBJ databases">
        <title>Section-level genome sequencing and comparative genomics of Aspergillus sections Usti and Cavernicolus.</title>
        <authorList>
            <consortium name="Lawrence Berkeley National Laboratory"/>
            <person name="Nybo J.L."/>
            <person name="Vesth T.C."/>
            <person name="Theobald S."/>
            <person name="Frisvad J.C."/>
            <person name="Larsen T.O."/>
            <person name="Kjaerboelling I."/>
            <person name="Rothschild-Mancinelli K."/>
            <person name="Lyhne E.K."/>
            <person name="Kogle M.E."/>
            <person name="Barry K."/>
            <person name="Clum A."/>
            <person name="Na H."/>
            <person name="Ledsgaard L."/>
            <person name="Lin J."/>
            <person name="Lipzen A."/>
            <person name="Kuo A."/>
            <person name="Riley R."/>
            <person name="Mondo S."/>
            <person name="Labutti K."/>
            <person name="Haridas S."/>
            <person name="Pangalinan J."/>
            <person name="Salamov A.A."/>
            <person name="Simmons B.A."/>
            <person name="Magnuson J.K."/>
            <person name="Chen J."/>
            <person name="Drula E."/>
            <person name="Henrissat B."/>
            <person name="Wiebenga A."/>
            <person name="Lubbers R.J."/>
            <person name="Gomes A.C."/>
            <person name="Makela M.R."/>
            <person name="Stajich J."/>
            <person name="Grigoriev I.V."/>
            <person name="Mortensen U.H."/>
            <person name="De Vries R.P."/>
            <person name="Baker S.E."/>
            <person name="Andersen M.R."/>
        </authorList>
    </citation>
    <scope>NUCLEOTIDE SEQUENCE [LARGE SCALE GENOMIC DNA]</scope>
    <source>
        <strain evidence="1 2">CBS 209.92</strain>
    </source>
</reference>
<dbReference type="SUPFAM" id="SSF48403">
    <property type="entry name" value="Ankyrin repeat"/>
    <property type="match status" value="1"/>
</dbReference>
<dbReference type="Gene3D" id="1.25.40.20">
    <property type="entry name" value="Ankyrin repeat-containing domain"/>
    <property type="match status" value="1"/>
</dbReference>
<dbReference type="InterPro" id="IPR002110">
    <property type="entry name" value="Ankyrin_rpt"/>
</dbReference>
<dbReference type="Pfam" id="PF12796">
    <property type="entry name" value="Ank_2"/>
    <property type="match status" value="1"/>
</dbReference>
<dbReference type="EMBL" id="JBFTWV010000200">
    <property type="protein sequence ID" value="KAL2783981.1"/>
    <property type="molecule type" value="Genomic_DNA"/>
</dbReference>
<organism evidence="1 2">
    <name type="scientific">Aspergillus keveii</name>
    <dbReference type="NCBI Taxonomy" id="714993"/>
    <lineage>
        <taxon>Eukaryota</taxon>
        <taxon>Fungi</taxon>
        <taxon>Dikarya</taxon>
        <taxon>Ascomycota</taxon>
        <taxon>Pezizomycotina</taxon>
        <taxon>Eurotiomycetes</taxon>
        <taxon>Eurotiomycetidae</taxon>
        <taxon>Eurotiales</taxon>
        <taxon>Aspergillaceae</taxon>
        <taxon>Aspergillus</taxon>
        <taxon>Aspergillus subgen. Nidulantes</taxon>
    </lineage>
</organism>
<comment type="caution">
    <text evidence="1">The sequence shown here is derived from an EMBL/GenBank/DDBJ whole genome shotgun (WGS) entry which is preliminary data.</text>
</comment>